<name>A0A1D1W1T8_RAMVA</name>
<gene>
    <name evidence="2" type="primary">RvY_15071-1</name>
    <name evidence="2" type="synonym">RvY_15071.1</name>
    <name evidence="2" type="ORF">RvY_15071</name>
</gene>
<feature type="compositionally biased region" description="Polar residues" evidence="1">
    <location>
        <begin position="11"/>
        <end position="22"/>
    </location>
</feature>
<evidence type="ECO:0000313" key="3">
    <source>
        <dbReference type="Proteomes" id="UP000186922"/>
    </source>
</evidence>
<evidence type="ECO:0000256" key="1">
    <source>
        <dbReference type="SAM" id="MobiDB-lite"/>
    </source>
</evidence>
<protein>
    <submittedName>
        <fullName evidence="2">Uncharacterized protein</fullName>
    </submittedName>
</protein>
<feature type="compositionally biased region" description="Polar residues" evidence="1">
    <location>
        <begin position="47"/>
        <end position="57"/>
    </location>
</feature>
<sequence length="57" mass="5871">MDSIAMFPSLASDQPAITTQANEPGDPLPAQISVSDDTDSGKAVLDRSQSQPAPTTV</sequence>
<dbReference type="Proteomes" id="UP000186922">
    <property type="component" value="Unassembled WGS sequence"/>
</dbReference>
<proteinExistence type="predicted"/>
<dbReference type="AlphaFoldDB" id="A0A1D1W1T8"/>
<reference evidence="2 3" key="1">
    <citation type="journal article" date="2016" name="Nat. Commun.">
        <title>Extremotolerant tardigrade genome and improved radiotolerance of human cultured cells by tardigrade-unique protein.</title>
        <authorList>
            <person name="Hashimoto T."/>
            <person name="Horikawa D.D."/>
            <person name="Saito Y."/>
            <person name="Kuwahara H."/>
            <person name="Kozuka-Hata H."/>
            <person name="Shin-I T."/>
            <person name="Minakuchi Y."/>
            <person name="Ohishi K."/>
            <person name="Motoyama A."/>
            <person name="Aizu T."/>
            <person name="Enomoto A."/>
            <person name="Kondo K."/>
            <person name="Tanaka S."/>
            <person name="Hara Y."/>
            <person name="Koshikawa S."/>
            <person name="Sagara H."/>
            <person name="Miura T."/>
            <person name="Yokobori S."/>
            <person name="Miyagawa K."/>
            <person name="Suzuki Y."/>
            <person name="Kubo T."/>
            <person name="Oyama M."/>
            <person name="Kohara Y."/>
            <person name="Fujiyama A."/>
            <person name="Arakawa K."/>
            <person name="Katayama T."/>
            <person name="Toyoda A."/>
            <person name="Kunieda T."/>
        </authorList>
    </citation>
    <scope>NUCLEOTIDE SEQUENCE [LARGE SCALE GENOMIC DNA]</scope>
    <source>
        <strain evidence="2 3">YOKOZUNA-1</strain>
    </source>
</reference>
<comment type="caution">
    <text evidence="2">The sequence shown here is derived from an EMBL/GenBank/DDBJ whole genome shotgun (WGS) entry which is preliminary data.</text>
</comment>
<keyword evidence="3" id="KW-1185">Reference proteome</keyword>
<organism evidence="2 3">
    <name type="scientific">Ramazzottius varieornatus</name>
    <name type="common">Water bear</name>
    <name type="synonym">Tardigrade</name>
    <dbReference type="NCBI Taxonomy" id="947166"/>
    <lineage>
        <taxon>Eukaryota</taxon>
        <taxon>Metazoa</taxon>
        <taxon>Ecdysozoa</taxon>
        <taxon>Tardigrada</taxon>
        <taxon>Eutardigrada</taxon>
        <taxon>Parachela</taxon>
        <taxon>Hypsibioidea</taxon>
        <taxon>Ramazzottiidae</taxon>
        <taxon>Ramazzottius</taxon>
    </lineage>
</organism>
<evidence type="ECO:0000313" key="2">
    <source>
        <dbReference type="EMBL" id="GAV04859.1"/>
    </source>
</evidence>
<accession>A0A1D1W1T8</accession>
<dbReference type="EMBL" id="BDGG01000011">
    <property type="protein sequence ID" value="GAV04859.1"/>
    <property type="molecule type" value="Genomic_DNA"/>
</dbReference>
<feature type="region of interest" description="Disordered" evidence="1">
    <location>
        <begin position="1"/>
        <end position="57"/>
    </location>
</feature>